<sequence>MITVSLFHSPIDPDPRNLSQSHKRHPSTRHHTPSSNSIDFTNTSHYILDIMIPEAAMRRMSLQETSENDQPDTEEHQPDNIDTESAEHLFDDMETDENQPDTAEDEAEGYEPDDDERFLSHLYGPTPDDLMPDTPRPSVAQHIPIPRENLHFDFDDNAPAVSSIAFLVIMLEPEAPGEKCQWTFAIRNYTTDMWHSQVLYVSPGPEPELSVDVHHHDPTELPNYVEMIIFKERMIPHRTAARIIDACMAVKIPNCAHRECPSADYVLDVVAELERLGAIDLFDMHELLTQTAKFGINPLESDEEAAEGGQ</sequence>
<dbReference type="Proteomes" id="UP000736672">
    <property type="component" value="Unassembled WGS sequence"/>
</dbReference>
<dbReference type="OrthoDB" id="5061645at2759"/>
<gene>
    <name evidence="2" type="ORF">B0J15DRAFT_527178</name>
</gene>
<feature type="compositionally biased region" description="Acidic residues" evidence="1">
    <location>
        <begin position="92"/>
        <end position="116"/>
    </location>
</feature>
<dbReference type="AlphaFoldDB" id="A0A9P9K628"/>
<organism evidence="2 3">
    <name type="scientific">Fusarium solani</name>
    <name type="common">Filamentous fungus</name>
    <dbReference type="NCBI Taxonomy" id="169388"/>
    <lineage>
        <taxon>Eukaryota</taxon>
        <taxon>Fungi</taxon>
        <taxon>Dikarya</taxon>
        <taxon>Ascomycota</taxon>
        <taxon>Pezizomycotina</taxon>
        <taxon>Sordariomycetes</taxon>
        <taxon>Hypocreomycetidae</taxon>
        <taxon>Hypocreales</taxon>
        <taxon>Nectriaceae</taxon>
        <taxon>Fusarium</taxon>
        <taxon>Fusarium solani species complex</taxon>
    </lineage>
</organism>
<proteinExistence type="predicted"/>
<comment type="caution">
    <text evidence="2">The sequence shown here is derived from an EMBL/GenBank/DDBJ whole genome shotgun (WGS) entry which is preliminary data.</text>
</comment>
<feature type="region of interest" description="Disordered" evidence="1">
    <location>
        <begin position="1"/>
        <end position="40"/>
    </location>
</feature>
<dbReference type="EMBL" id="JAGTJS010000013">
    <property type="protein sequence ID" value="KAH7249268.1"/>
    <property type="molecule type" value="Genomic_DNA"/>
</dbReference>
<reference evidence="2" key="1">
    <citation type="journal article" date="2021" name="Nat. Commun.">
        <title>Genetic determinants of endophytism in the Arabidopsis root mycobiome.</title>
        <authorList>
            <person name="Mesny F."/>
            <person name="Miyauchi S."/>
            <person name="Thiergart T."/>
            <person name="Pickel B."/>
            <person name="Atanasova L."/>
            <person name="Karlsson M."/>
            <person name="Huettel B."/>
            <person name="Barry K.W."/>
            <person name="Haridas S."/>
            <person name="Chen C."/>
            <person name="Bauer D."/>
            <person name="Andreopoulos W."/>
            <person name="Pangilinan J."/>
            <person name="LaButti K."/>
            <person name="Riley R."/>
            <person name="Lipzen A."/>
            <person name="Clum A."/>
            <person name="Drula E."/>
            <person name="Henrissat B."/>
            <person name="Kohler A."/>
            <person name="Grigoriev I.V."/>
            <person name="Martin F.M."/>
            <person name="Hacquard S."/>
        </authorList>
    </citation>
    <scope>NUCLEOTIDE SEQUENCE</scope>
    <source>
        <strain evidence="2">FSSC 5 MPI-SDFR-AT-0091</strain>
    </source>
</reference>
<evidence type="ECO:0000313" key="3">
    <source>
        <dbReference type="Proteomes" id="UP000736672"/>
    </source>
</evidence>
<evidence type="ECO:0000313" key="2">
    <source>
        <dbReference type="EMBL" id="KAH7249268.1"/>
    </source>
</evidence>
<feature type="compositionally biased region" description="Basic residues" evidence="1">
    <location>
        <begin position="21"/>
        <end position="32"/>
    </location>
</feature>
<feature type="region of interest" description="Disordered" evidence="1">
    <location>
        <begin position="92"/>
        <end position="132"/>
    </location>
</feature>
<accession>A0A9P9K628</accession>
<keyword evidence="3" id="KW-1185">Reference proteome</keyword>
<name>A0A9P9K628_FUSSL</name>
<evidence type="ECO:0000256" key="1">
    <source>
        <dbReference type="SAM" id="MobiDB-lite"/>
    </source>
</evidence>
<protein>
    <submittedName>
        <fullName evidence="2">Uncharacterized protein</fullName>
    </submittedName>
</protein>